<organism evidence="2 3">
    <name type="scientific">Pontibacter cellulosilyticus</name>
    <dbReference type="NCBI Taxonomy" id="1720253"/>
    <lineage>
        <taxon>Bacteria</taxon>
        <taxon>Pseudomonadati</taxon>
        <taxon>Bacteroidota</taxon>
        <taxon>Cytophagia</taxon>
        <taxon>Cytophagales</taxon>
        <taxon>Hymenobacteraceae</taxon>
        <taxon>Pontibacter</taxon>
    </lineage>
</organism>
<reference evidence="2" key="1">
    <citation type="submission" date="2020-08" db="EMBL/GenBank/DDBJ databases">
        <title>Pontibacter sp. SD6 16S ribosomal RNA gene Genome sequencing and assembly.</title>
        <authorList>
            <person name="Kang M."/>
        </authorList>
    </citation>
    <scope>NUCLEOTIDE SEQUENCE</scope>
    <source>
        <strain evidence="2">SD6</strain>
    </source>
</reference>
<feature type="transmembrane region" description="Helical" evidence="1">
    <location>
        <begin position="116"/>
        <end position="133"/>
    </location>
</feature>
<dbReference type="Proteomes" id="UP000603640">
    <property type="component" value="Unassembled WGS sequence"/>
</dbReference>
<accession>A0A923SIE7</accession>
<comment type="caution">
    <text evidence="2">The sequence shown here is derived from an EMBL/GenBank/DDBJ whole genome shotgun (WGS) entry which is preliminary data.</text>
</comment>
<evidence type="ECO:0000256" key="1">
    <source>
        <dbReference type="SAM" id="Phobius"/>
    </source>
</evidence>
<dbReference type="InterPro" id="IPR025238">
    <property type="entry name" value="DUF4184"/>
</dbReference>
<feature type="transmembrane region" description="Helical" evidence="1">
    <location>
        <begin position="199"/>
        <end position="216"/>
    </location>
</feature>
<keyword evidence="3" id="KW-1185">Reference proteome</keyword>
<protein>
    <submittedName>
        <fullName evidence="2">DUF4184 family protein</fullName>
    </submittedName>
</protein>
<keyword evidence="1" id="KW-0812">Transmembrane</keyword>
<dbReference type="EMBL" id="JACRVF010000001">
    <property type="protein sequence ID" value="MBC5992527.1"/>
    <property type="molecule type" value="Genomic_DNA"/>
</dbReference>
<keyword evidence="1" id="KW-1133">Transmembrane helix</keyword>
<feature type="transmembrane region" description="Helical" evidence="1">
    <location>
        <begin position="163"/>
        <end position="187"/>
    </location>
</feature>
<dbReference type="Pfam" id="PF13803">
    <property type="entry name" value="DUF4184"/>
    <property type="match status" value="1"/>
</dbReference>
<feature type="transmembrane region" description="Helical" evidence="1">
    <location>
        <begin position="65"/>
        <end position="84"/>
    </location>
</feature>
<name>A0A923SIE7_9BACT</name>
<proteinExistence type="predicted"/>
<evidence type="ECO:0000313" key="2">
    <source>
        <dbReference type="EMBL" id="MBC5992527.1"/>
    </source>
</evidence>
<feature type="transmembrane region" description="Helical" evidence="1">
    <location>
        <begin position="228"/>
        <end position="249"/>
    </location>
</feature>
<sequence>MVAALILFPNMPFTFSHPAAIVPFRLLPKKWTSLTGLVTGSIVPDFEKFLKMEGGNTFSHSWEGLLWFNIPLGVCLALLFHVVVRNPLLDNLPLLLKQKLICFRGYDWYKYFRENFFVVILSILFGAVSHLLLDSLTHNNNLTLQLLPFLKVKITLWNHSIQLFQLLDLICSVLGGFLILLLLIKLPSSKSKPRKSKSFDFYWLLVLTIAVLAIVLRLSFNFNVNDYWSLLFTTISAVLIGVTISSLIFKGLKLEQKRCD</sequence>
<dbReference type="AlphaFoldDB" id="A0A923SIE7"/>
<gene>
    <name evidence="2" type="ORF">H8S84_06740</name>
</gene>
<dbReference type="RefSeq" id="WP_187066468.1">
    <property type="nucleotide sequence ID" value="NZ_JACRVF010000001.1"/>
</dbReference>
<keyword evidence="1" id="KW-0472">Membrane</keyword>
<evidence type="ECO:0000313" key="3">
    <source>
        <dbReference type="Proteomes" id="UP000603640"/>
    </source>
</evidence>